<accession>A0A255GG28</accession>
<proteinExistence type="predicted"/>
<dbReference type="PANTHER" id="PTHR40446:SF2">
    <property type="entry name" value="N-ACETYLGLUCOSAMINE-1-PHOSPHODIESTER ALPHA-N-ACETYLGLUCOSAMINIDASE"/>
    <property type="match status" value="1"/>
</dbReference>
<sequence length="394" mass="41631">MLALTLGVPAAQAAPAPSAPIADRLRLGDADLPETRTSTDLAPGVTLTQVVRGSGTAVPAEYETTTRGPWRVWALRIDPRRAKGQLVATDGPDIARTETVDVLNRYAGGLAAVNGSFFTFTADRQYPGDPVGLSVRAGELLSEPTTYDRESDLIFDAKQNRLRITRTSWTGTLTDRESGTRTPLEAINHPPAVDQTVRFTPEFAARTPEGAGLELVLNRDNCVVRSAPVRGTALAAGETSIQATGADVAALQQLATGCIDIASQLRDAAGEPIKLKPHTYAVNGRVELLRDGKDLTTPIPGDSFYARNPRTVAGTDANGVITLIVIDGRQPTSVGTTIPETAQVARDFGLTDALNLDGGGSSTMVARDQIVNQPSGTAPRPVGDALVWLPRRGN</sequence>
<evidence type="ECO:0000313" key="3">
    <source>
        <dbReference type="Proteomes" id="UP000215896"/>
    </source>
</evidence>
<feature type="domain" description="Phosphodiester glycosidase" evidence="1">
    <location>
        <begin position="244"/>
        <end position="387"/>
    </location>
</feature>
<reference evidence="2 3" key="1">
    <citation type="submission" date="2017-07" db="EMBL/GenBank/DDBJ databases">
        <title>Draft whole genome sequences of clinical Proprionibacteriaceae strains.</title>
        <authorList>
            <person name="Bernier A.-M."/>
            <person name="Bernard K."/>
            <person name="Domingo M.-C."/>
        </authorList>
    </citation>
    <scope>NUCLEOTIDE SEQUENCE [LARGE SCALE GENOMIC DNA]</scope>
    <source>
        <strain evidence="2 3">NML 030167</strain>
    </source>
</reference>
<protein>
    <recommendedName>
        <fullName evidence="1">Phosphodiester glycosidase domain-containing protein</fullName>
    </recommendedName>
</protein>
<dbReference type="OrthoDB" id="9809781at2"/>
<dbReference type="AlphaFoldDB" id="A0A255GG28"/>
<dbReference type="Proteomes" id="UP000215896">
    <property type="component" value="Unassembled WGS sequence"/>
</dbReference>
<evidence type="ECO:0000313" key="2">
    <source>
        <dbReference type="EMBL" id="OYO14798.1"/>
    </source>
</evidence>
<organism evidence="2 3">
    <name type="scientific">Enemella evansiae</name>
    <dbReference type="NCBI Taxonomy" id="2016499"/>
    <lineage>
        <taxon>Bacteria</taxon>
        <taxon>Bacillati</taxon>
        <taxon>Actinomycetota</taxon>
        <taxon>Actinomycetes</taxon>
        <taxon>Propionibacteriales</taxon>
        <taxon>Propionibacteriaceae</taxon>
        <taxon>Enemella</taxon>
    </lineage>
</organism>
<evidence type="ECO:0000259" key="1">
    <source>
        <dbReference type="Pfam" id="PF09992"/>
    </source>
</evidence>
<dbReference type="Pfam" id="PF09992">
    <property type="entry name" value="NAGPA"/>
    <property type="match status" value="1"/>
</dbReference>
<dbReference type="InterPro" id="IPR018711">
    <property type="entry name" value="NAGPA"/>
</dbReference>
<dbReference type="EMBL" id="NMVO01000012">
    <property type="protein sequence ID" value="OYO14798.1"/>
    <property type="molecule type" value="Genomic_DNA"/>
</dbReference>
<dbReference type="PANTHER" id="PTHR40446">
    <property type="entry name" value="N-ACETYLGLUCOSAMINE-1-PHOSPHODIESTER ALPHA-N-ACETYLGLUCOSAMINIDASE"/>
    <property type="match status" value="1"/>
</dbReference>
<comment type="caution">
    <text evidence="2">The sequence shown here is derived from an EMBL/GenBank/DDBJ whole genome shotgun (WGS) entry which is preliminary data.</text>
</comment>
<gene>
    <name evidence="2" type="ORF">CGZ94_06910</name>
</gene>
<name>A0A255GG28_9ACTN</name>
<keyword evidence="3" id="KW-1185">Reference proteome</keyword>